<keyword evidence="1" id="KW-0732">Signal</keyword>
<sequence>MEMEEENVEVPQGDLDAEGHHLFMIASFDGNCYLVNKQSGFIYWSVPTSGFLRIANRGEDVVDYADLKQGDYRGQLYHFKPNPQLIPYDTKELLEEHFNQHHKGGLGTDVSKDEGYYVMDYQTGKIIHYFDSYEMAVQNDVFENEELLDFFLIKRVDFYLHRSSPFWSLRFARIEAWFPHSRCRDIHRTECLVYHAPNPNSYVQACIDYNLNRFPRGCAVNQLITDKSSLSLQKVTLEEEKNTLEDDISNLRALLSRNSRIDTSLLNADNFLKHGDNGSEFFKGAYDCVDALIEKTRRGDDAKLRQKIYRLYKSAYHPNICTFLGWQSDETHDYFAYEKCRKSFKDYVFDPKYQYKEMSAESLKIMSGLVSGICHLHSRGLLHTNLTLDNIWISDDKNKIIKIGGVGNCKLLGRDEDLRIPDLYEVGEAILFYMTKGNYTPKRDKTTLMKSDFDGLEIKGTNREVLDLLQKLNVVEPVPKPRETPEPKKLCNHIAFWPAPKRLGFFQDLSNFLDDTDPRPEHIRKAINSLTVVPGGHKRSDWGSLFEKSVRDAMEKMPEKKGQPKVAQQDPKQAQSSRQLDPKKGESSKQDPPEETTKPVNYSYTRPVSLIRFMRSGFTHIHSFSSRDTAEGRTLEDDLGGNASKFEETFRTKFPDLFVLVYAEGEKYLKDLPDDLQIYYLA</sequence>
<evidence type="ECO:0000256" key="2">
    <source>
        <dbReference type="ARBA" id="ARBA00022741"/>
    </source>
</evidence>
<feature type="region of interest" description="Disordered" evidence="5">
    <location>
        <begin position="554"/>
        <end position="601"/>
    </location>
</feature>
<dbReference type="InterPro" id="IPR045133">
    <property type="entry name" value="IRE1/2-like"/>
</dbReference>
<feature type="coiled-coil region" evidence="4">
    <location>
        <begin position="227"/>
        <end position="254"/>
    </location>
</feature>
<dbReference type="AlphaFoldDB" id="A0A2U1PJ54"/>
<feature type="domain" description="KEN" evidence="7">
    <location>
        <begin position="499"/>
        <end position="682"/>
    </location>
</feature>
<dbReference type="Proteomes" id="UP000245207">
    <property type="component" value="Unassembled WGS sequence"/>
</dbReference>
<comment type="caution">
    <text evidence="8">The sequence shown here is derived from an EMBL/GenBank/DDBJ whole genome shotgun (WGS) entry which is preliminary data.</text>
</comment>
<evidence type="ECO:0000256" key="1">
    <source>
        <dbReference type="ARBA" id="ARBA00022729"/>
    </source>
</evidence>
<reference evidence="8 9" key="1">
    <citation type="journal article" date="2018" name="Mol. Plant">
        <title>The genome of Artemisia annua provides insight into the evolution of Asteraceae family and artemisinin biosynthesis.</title>
        <authorList>
            <person name="Shen Q."/>
            <person name="Zhang L."/>
            <person name="Liao Z."/>
            <person name="Wang S."/>
            <person name="Yan T."/>
            <person name="Shi P."/>
            <person name="Liu M."/>
            <person name="Fu X."/>
            <person name="Pan Q."/>
            <person name="Wang Y."/>
            <person name="Lv Z."/>
            <person name="Lu X."/>
            <person name="Zhang F."/>
            <person name="Jiang W."/>
            <person name="Ma Y."/>
            <person name="Chen M."/>
            <person name="Hao X."/>
            <person name="Li L."/>
            <person name="Tang Y."/>
            <person name="Lv G."/>
            <person name="Zhou Y."/>
            <person name="Sun X."/>
            <person name="Brodelius P.E."/>
            <person name="Rose J.K.C."/>
            <person name="Tang K."/>
        </authorList>
    </citation>
    <scope>NUCLEOTIDE SEQUENCE [LARGE SCALE GENOMIC DNA]</scope>
    <source>
        <strain evidence="9">cv. Huhao1</strain>
        <tissue evidence="8">Leaf</tissue>
    </source>
</reference>
<evidence type="ECO:0000256" key="3">
    <source>
        <dbReference type="ARBA" id="ARBA00022840"/>
    </source>
</evidence>
<organism evidence="8 9">
    <name type="scientific">Artemisia annua</name>
    <name type="common">Sweet wormwood</name>
    <dbReference type="NCBI Taxonomy" id="35608"/>
    <lineage>
        <taxon>Eukaryota</taxon>
        <taxon>Viridiplantae</taxon>
        <taxon>Streptophyta</taxon>
        <taxon>Embryophyta</taxon>
        <taxon>Tracheophyta</taxon>
        <taxon>Spermatophyta</taxon>
        <taxon>Magnoliopsida</taxon>
        <taxon>eudicotyledons</taxon>
        <taxon>Gunneridae</taxon>
        <taxon>Pentapetalae</taxon>
        <taxon>asterids</taxon>
        <taxon>campanulids</taxon>
        <taxon>Asterales</taxon>
        <taxon>Asteraceae</taxon>
        <taxon>Asteroideae</taxon>
        <taxon>Anthemideae</taxon>
        <taxon>Artemisiinae</taxon>
        <taxon>Artemisia</taxon>
    </lineage>
</organism>
<dbReference type="SUPFAM" id="SSF56112">
    <property type="entry name" value="Protein kinase-like (PK-like)"/>
    <property type="match status" value="1"/>
</dbReference>
<protein>
    <submittedName>
        <fullName evidence="8">Serine/threonine-protein kinase/endoribonuclease ire-1</fullName>
    </submittedName>
</protein>
<keyword evidence="8" id="KW-0808">Transferase</keyword>
<feature type="compositionally biased region" description="Polar residues" evidence="5">
    <location>
        <begin position="570"/>
        <end position="579"/>
    </location>
</feature>
<dbReference type="GO" id="GO:0004521">
    <property type="term" value="F:RNA endonuclease activity"/>
    <property type="evidence" value="ECO:0007669"/>
    <property type="project" value="InterPro"/>
</dbReference>
<dbReference type="GO" id="GO:0005524">
    <property type="term" value="F:ATP binding"/>
    <property type="evidence" value="ECO:0007669"/>
    <property type="project" value="UniProtKB-KW"/>
</dbReference>
<accession>A0A2U1PJ54</accession>
<keyword evidence="4" id="KW-0175">Coiled coil</keyword>
<evidence type="ECO:0000313" key="9">
    <source>
        <dbReference type="Proteomes" id="UP000245207"/>
    </source>
</evidence>
<dbReference type="PROSITE" id="PS50011">
    <property type="entry name" value="PROTEIN_KINASE_DOM"/>
    <property type="match status" value="1"/>
</dbReference>
<gene>
    <name evidence="8" type="ORF">CTI12_AA144650</name>
</gene>
<dbReference type="OrthoDB" id="4062651at2759"/>
<evidence type="ECO:0000256" key="5">
    <source>
        <dbReference type="SAM" id="MobiDB-lite"/>
    </source>
</evidence>
<proteinExistence type="predicted"/>
<dbReference type="InterPro" id="IPR000719">
    <property type="entry name" value="Prot_kinase_dom"/>
</dbReference>
<dbReference type="PROSITE" id="PS51392">
    <property type="entry name" value="KEN"/>
    <property type="match status" value="1"/>
</dbReference>
<dbReference type="InterPro" id="IPR010513">
    <property type="entry name" value="KEN_dom"/>
</dbReference>
<dbReference type="GO" id="GO:0006397">
    <property type="term" value="P:mRNA processing"/>
    <property type="evidence" value="ECO:0007669"/>
    <property type="project" value="InterPro"/>
</dbReference>
<dbReference type="Pfam" id="PF00069">
    <property type="entry name" value="Pkinase"/>
    <property type="match status" value="1"/>
</dbReference>
<evidence type="ECO:0000256" key="4">
    <source>
        <dbReference type="SAM" id="Coils"/>
    </source>
</evidence>
<dbReference type="InterPro" id="IPR011009">
    <property type="entry name" value="Kinase-like_dom_sf"/>
</dbReference>
<dbReference type="PANTHER" id="PTHR13954:SF6">
    <property type="entry name" value="NON-SPECIFIC SERINE_THREONINE PROTEIN KINASE"/>
    <property type="match status" value="1"/>
</dbReference>
<name>A0A2U1PJ54_ARTAN</name>
<keyword evidence="3" id="KW-0067">ATP-binding</keyword>
<evidence type="ECO:0000259" key="7">
    <source>
        <dbReference type="PROSITE" id="PS51392"/>
    </source>
</evidence>
<evidence type="ECO:0000313" key="8">
    <source>
        <dbReference type="EMBL" id="PWA85793.1"/>
    </source>
</evidence>
<feature type="domain" description="Protein kinase" evidence="6">
    <location>
        <begin position="266"/>
        <end position="540"/>
    </location>
</feature>
<dbReference type="GO" id="GO:0051082">
    <property type="term" value="F:unfolded protein binding"/>
    <property type="evidence" value="ECO:0007669"/>
    <property type="project" value="TreeGrafter"/>
</dbReference>
<dbReference type="SMART" id="SM00220">
    <property type="entry name" value="S_TKc"/>
    <property type="match status" value="1"/>
</dbReference>
<dbReference type="GO" id="GO:1990604">
    <property type="term" value="C:IRE1-TRAF2-ASK1 complex"/>
    <property type="evidence" value="ECO:0007669"/>
    <property type="project" value="TreeGrafter"/>
</dbReference>
<dbReference type="Gene3D" id="1.20.1440.180">
    <property type="entry name" value="KEN domain"/>
    <property type="match status" value="1"/>
</dbReference>
<dbReference type="GO" id="GO:0036498">
    <property type="term" value="P:IRE1-mediated unfolded protein response"/>
    <property type="evidence" value="ECO:0007669"/>
    <property type="project" value="TreeGrafter"/>
</dbReference>
<feature type="compositionally biased region" description="Basic and acidic residues" evidence="5">
    <location>
        <begin position="580"/>
        <end position="597"/>
    </location>
</feature>
<keyword evidence="2" id="KW-0547">Nucleotide-binding</keyword>
<keyword evidence="9" id="KW-1185">Reference proteome</keyword>
<dbReference type="PANTHER" id="PTHR13954">
    <property type="entry name" value="IRE1-RELATED"/>
    <property type="match status" value="1"/>
</dbReference>
<dbReference type="EMBL" id="PKPP01001086">
    <property type="protein sequence ID" value="PWA85793.1"/>
    <property type="molecule type" value="Genomic_DNA"/>
</dbReference>
<dbReference type="Gene3D" id="1.10.510.10">
    <property type="entry name" value="Transferase(Phosphotransferase) domain 1"/>
    <property type="match status" value="1"/>
</dbReference>
<dbReference type="GO" id="GO:0004674">
    <property type="term" value="F:protein serine/threonine kinase activity"/>
    <property type="evidence" value="ECO:0007669"/>
    <property type="project" value="InterPro"/>
</dbReference>
<dbReference type="STRING" id="35608.A0A2U1PJ54"/>
<evidence type="ECO:0000259" key="6">
    <source>
        <dbReference type="PROSITE" id="PS50011"/>
    </source>
</evidence>
<dbReference type="InterPro" id="IPR038357">
    <property type="entry name" value="KEN_sf"/>
</dbReference>
<keyword evidence="8" id="KW-0418">Kinase</keyword>